<dbReference type="AlphaFoldDB" id="A0A3A5KSN1"/>
<reference evidence="1 2" key="1">
    <citation type="submission" date="2018-09" db="EMBL/GenBank/DDBJ databases">
        <title>Mesorhizobium carmichaelinearum sp. nov. isolated from Carmichaelinea spp. root nodules in New Zealand.</title>
        <authorList>
            <person name="De Meyer S.E."/>
        </authorList>
    </citation>
    <scope>NUCLEOTIDE SEQUENCE [LARGE SCALE GENOMIC DNA]</scope>
    <source>
        <strain evidence="1 2">ICMP19557</strain>
    </source>
</reference>
<name>A0A3A5KSN1_9HYPH</name>
<keyword evidence="2" id="KW-1185">Reference proteome</keyword>
<protein>
    <submittedName>
        <fullName evidence="1">Uncharacterized protein</fullName>
    </submittedName>
</protein>
<sequence length="694" mass="75651">MSVNKGLRGRLRTIGRFLLLLAALMGLGIGTGRAVALDSSVAVTDPETLKALERGGLSISRLLGPALGLTRDVDNRGLFSVRALTPVRNAVKQQIADEPGNSPDPYVAALAKSKDSSQKFNPKYIDDDGSTLDLTGVVNRMDRGYLGHTECGEIRLIYRFHYSVEEKPGQRISSRLPLTMSLVFNAKPTAAADRASKDRPRSTRVSCADVAKRWLAAGQKDLPPDQLAAWLRSDEGPLAGAMLNSSQMMRLELNMQVLRLSASTRRDFGGHAEYLLKIFKWDPATATFQESKMENQIDRKQVLADRQAFSKWLLTDRNIYDLDRGRLIIDEKFLATSAVSVAPGGMSRSQNNIAYGLLDDDAVEKALKDYLARGNQLHAVKSVAGFNLRLNEMTCTGCHQTHGIAGFHYTGADPASEPRRNAVFVPGSAVFFADLPRRLAIVEEFAAGRRPDFSRGFAARPDAKYAEALKGTDLYNGWGSICYRGTDASFSDWSCGEGLLCAGVHEGAIHPGFGTCVSEAGTAVGDPVEFGEIKMSKWGSDQYCRLSPTTAKACAIDPARDKKPLVKIAGYGAARQRYDNPGQKTGGFPGGMLRKASCDKLPDEATCGRLAKTGFNDCIGSGKDHKFCTREFTKTAGLRACDKAHPCREDYICTAGYDDLAEAKPGKGTCIPPYFIFQFRVDGHPRSWVQDTQD</sequence>
<dbReference type="OrthoDB" id="9807520at2"/>
<evidence type="ECO:0000313" key="1">
    <source>
        <dbReference type="EMBL" id="RJT39222.1"/>
    </source>
</evidence>
<dbReference type="RefSeq" id="WP_120014611.1">
    <property type="nucleotide sequence ID" value="NZ_QZWZ01000009.1"/>
</dbReference>
<gene>
    <name evidence="1" type="ORF">D3227_13520</name>
</gene>
<evidence type="ECO:0000313" key="2">
    <source>
        <dbReference type="Proteomes" id="UP000272706"/>
    </source>
</evidence>
<dbReference type="Proteomes" id="UP000272706">
    <property type="component" value="Unassembled WGS sequence"/>
</dbReference>
<organism evidence="1 2">
    <name type="scientific">Mesorhizobium waimense</name>
    <dbReference type="NCBI Taxonomy" id="1300307"/>
    <lineage>
        <taxon>Bacteria</taxon>
        <taxon>Pseudomonadati</taxon>
        <taxon>Pseudomonadota</taxon>
        <taxon>Alphaproteobacteria</taxon>
        <taxon>Hyphomicrobiales</taxon>
        <taxon>Phyllobacteriaceae</taxon>
        <taxon>Mesorhizobium</taxon>
    </lineage>
</organism>
<accession>A0A3A5KSN1</accession>
<proteinExistence type="predicted"/>
<comment type="caution">
    <text evidence="1">The sequence shown here is derived from an EMBL/GenBank/DDBJ whole genome shotgun (WGS) entry which is preliminary data.</text>
</comment>
<dbReference type="EMBL" id="QZWZ01000009">
    <property type="protein sequence ID" value="RJT39222.1"/>
    <property type="molecule type" value="Genomic_DNA"/>
</dbReference>